<dbReference type="AlphaFoldDB" id="A0A9P0JL46"/>
<comment type="caution">
    <text evidence="1">The sequence shown here is derived from an EMBL/GenBank/DDBJ whole genome shotgun (WGS) entry which is preliminary data.</text>
</comment>
<evidence type="ECO:0000313" key="2">
    <source>
        <dbReference type="Proteomes" id="UP001152888"/>
    </source>
</evidence>
<keyword evidence="2" id="KW-1185">Reference proteome</keyword>
<dbReference type="OrthoDB" id="5950222at2759"/>
<proteinExistence type="predicted"/>
<sequence>MTKTANIAHNSFMVVVWVTTTGLRHEKNVPRHVLTQMHVNRKKKKAHAEENTQGITLTKNPNNVCHSCMVDVRATITTSWQ</sequence>
<evidence type="ECO:0000313" key="1">
    <source>
        <dbReference type="EMBL" id="CAH1955306.1"/>
    </source>
</evidence>
<dbReference type="EMBL" id="CAKOFQ010006660">
    <property type="protein sequence ID" value="CAH1955306.1"/>
    <property type="molecule type" value="Genomic_DNA"/>
</dbReference>
<gene>
    <name evidence="1" type="ORF">ACAOBT_LOCUS1025</name>
</gene>
<organism evidence="1 2">
    <name type="scientific">Acanthoscelides obtectus</name>
    <name type="common">Bean weevil</name>
    <name type="synonym">Bruchus obtectus</name>
    <dbReference type="NCBI Taxonomy" id="200917"/>
    <lineage>
        <taxon>Eukaryota</taxon>
        <taxon>Metazoa</taxon>
        <taxon>Ecdysozoa</taxon>
        <taxon>Arthropoda</taxon>
        <taxon>Hexapoda</taxon>
        <taxon>Insecta</taxon>
        <taxon>Pterygota</taxon>
        <taxon>Neoptera</taxon>
        <taxon>Endopterygota</taxon>
        <taxon>Coleoptera</taxon>
        <taxon>Polyphaga</taxon>
        <taxon>Cucujiformia</taxon>
        <taxon>Chrysomeloidea</taxon>
        <taxon>Chrysomelidae</taxon>
        <taxon>Bruchinae</taxon>
        <taxon>Bruchini</taxon>
        <taxon>Acanthoscelides</taxon>
    </lineage>
</organism>
<dbReference type="Proteomes" id="UP001152888">
    <property type="component" value="Unassembled WGS sequence"/>
</dbReference>
<accession>A0A9P0JL46</accession>
<reference evidence="1" key="1">
    <citation type="submission" date="2022-03" db="EMBL/GenBank/DDBJ databases">
        <authorList>
            <person name="Sayadi A."/>
        </authorList>
    </citation>
    <scope>NUCLEOTIDE SEQUENCE</scope>
</reference>
<name>A0A9P0JL46_ACAOB</name>
<protein>
    <submittedName>
        <fullName evidence="1">Uncharacterized protein</fullName>
    </submittedName>
</protein>